<gene>
    <name evidence="2" type="ORF">OO016_14185</name>
</gene>
<dbReference type="RefSeq" id="WP_266015398.1">
    <property type="nucleotide sequence ID" value="NZ_JAPFQP010000004.1"/>
</dbReference>
<evidence type="ECO:0000313" key="2">
    <source>
        <dbReference type="EMBL" id="MCX2720759.1"/>
    </source>
</evidence>
<comment type="caution">
    <text evidence="2">The sequence shown here is derived from an EMBL/GenBank/DDBJ whole genome shotgun (WGS) entry which is preliminary data.</text>
</comment>
<dbReference type="Pfam" id="PF12674">
    <property type="entry name" value="Zn_ribbon_2"/>
    <property type="match status" value="1"/>
</dbReference>
<dbReference type="AlphaFoldDB" id="A0AAE3MPU2"/>
<evidence type="ECO:0000313" key="3">
    <source>
        <dbReference type="Proteomes" id="UP001207116"/>
    </source>
</evidence>
<protein>
    <submittedName>
        <fullName evidence="2">Zinc ribbon domain-containing protein</fullName>
    </submittedName>
</protein>
<feature type="domain" description="Putative zinc ribbon" evidence="1">
    <location>
        <begin position="8"/>
        <end position="87"/>
    </location>
</feature>
<dbReference type="Proteomes" id="UP001207116">
    <property type="component" value="Unassembled WGS sequence"/>
</dbReference>
<name>A0AAE3MPU2_9FLAO</name>
<sequence>MKTTEMNVCQSCGMPIRNMSDFGTYPDGSVNTDYCFHFYQDGHFTDPDVTLEEKIARNIALAQRLGVSRQKAQRMARNILPGLTRWRKAGRKVSS</sequence>
<reference evidence="2" key="1">
    <citation type="submission" date="2022-11" db="EMBL/GenBank/DDBJ databases">
        <title>The characterization of three novel Bacteroidetes species and genomic analysis of their roles in tidal elemental geochemical cycles.</title>
        <authorList>
            <person name="Ma K.-J."/>
        </authorList>
    </citation>
    <scope>NUCLEOTIDE SEQUENCE</scope>
    <source>
        <strain evidence="2">M415</strain>
    </source>
</reference>
<proteinExistence type="predicted"/>
<organism evidence="2 3">
    <name type="scientific">Lentiprolixibacter aurantiacus</name>
    <dbReference type="NCBI Taxonomy" id="2993939"/>
    <lineage>
        <taxon>Bacteria</taxon>
        <taxon>Pseudomonadati</taxon>
        <taxon>Bacteroidota</taxon>
        <taxon>Flavobacteriia</taxon>
        <taxon>Flavobacteriales</taxon>
        <taxon>Flavobacteriaceae</taxon>
        <taxon>Lentiprolixibacter</taxon>
    </lineage>
</organism>
<evidence type="ECO:0000259" key="1">
    <source>
        <dbReference type="Pfam" id="PF12674"/>
    </source>
</evidence>
<dbReference type="EMBL" id="JAPFQP010000004">
    <property type="protein sequence ID" value="MCX2720759.1"/>
    <property type="molecule type" value="Genomic_DNA"/>
</dbReference>
<keyword evidence="3" id="KW-1185">Reference proteome</keyword>
<accession>A0AAE3MPU2</accession>
<dbReference type="InterPro" id="IPR025868">
    <property type="entry name" value="Zn_ribbon_dom_put"/>
</dbReference>